<dbReference type="InterPro" id="IPR024072">
    <property type="entry name" value="DHFR-like_dom_sf"/>
</dbReference>
<evidence type="ECO:0000256" key="1">
    <source>
        <dbReference type="ARBA" id="ARBA00004903"/>
    </source>
</evidence>
<dbReference type="InterPro" id="IPR012262">
    <property type="entry name" value="DHFR-TS"/>
</dbReference>
<dbReference type="InterPro" id="IPR000398">
    <property type="entry name" value="Thymidylate_synthase"/>
</dbReference>
<dbReference type="GO" id="GO:0006231">
    <property type="term" value="P:dTMP biosynthetic process"/>
    <property type="evidence" value="ECO:0007669"/>
    <property type="project" value="InterPro"/>
</dbReference>
<dbReference type="HAMAP" id="MF_00008">
    <property type="entry name" value="Thymidy_synth_bact"/>
    <property type="match status" value="1"/>
</dbReference>
<keyword evidence="10" id="KW-0511">Multifunctional enzyme</keyword>
<dbReference type="Pfam" id="PF00186">
    <property type="entry name" value="DHFR_1"/>
    <property type="match status" value="1"/>
</dbReference>
<evidence type="ECO:0000256" key="7">
    <source>
        <dbReference type="ARBA" id="ARBA00022727"/>
    </source>
</evidence>
<dbReference type="GO" id="GO:0005739">
    <property type="term" value="C:mitochondrion"/>
    <property type="evidence" value="ECO:0007669"/>
    <property type="project" value="TreeGrafter"/>
</dbReference>
<evidence type="ECO:0000256" key="8">
    <source>
        <dbReference type="ARBA" id="ARBA00022857"/>
    </source>
</evidence>
<dbReference type="GO" id="GO:0006730">
    <property type="term" value="P:one-carbon metabolic process"/>
    <property type="evidence" value="ECO:0007669"/>
    <property type="project" value="UniProtKB-KW"/>
</dbReference>
<evidence type="ECO:0000256" key="3">
    <source>
        <dbReference type="ARBA" id="ARBA00010176"/>
    </source>
</evidence>
<dbReference type="Gene3D" id="3.40.430.10">
    <property type="entry name" value="Dihydrofolate Reductase, subunit A"/>
    <property type="match status" value="1"/>
</dbReference>
<evidence type="ECO:0000256" key="2">
    <source>
        <dbReference type="ARBA" id="ARBA00006900"/>
    </source>
</evidence>
<dbReference type="SUPFAM" id="SSF53597">
    <property type="entry name" value="Dihydrofolate reductase-like"/>
    <property type="match status" value="1"/>
</dbReference>
<dbReference type="CDD" id="cd00351">
    <property type="entry name" value="TS_Pyrimidine_HMase"/>
    <property type="match status" value="1"/>
</dbReference>
<dbReference type="Gene3D" id="3.30.572.10">
    <property type="entry name" value="Thymidylate synthase/dCMP hydroxymethylase domain"/>
    <property type="match status" value="1"/>
</dbReference>
<comment type="similarity">
    <text evidence="3">In the N-terminal section; belongs to the dihydrofolate reductase family.</text>
</comment>
<evidence type="ECO:0000256" key="6">
    <source>
        <dbReference type="ARBA" id="ARBA00022679"/>
    </source>
</evidence>
<comment type="similarity">
    <text evidence="2">In the C-terminal section; belongs to the thymidylate synthase family.</text>
</comment>
<dbReference type="CDD" id="cd00209">
    <property type="entry name" value="DHFR"/>
    <property type="match status" value="1"/>
</dbReference>
<dbReference type="GO" id="GO:0004799">
    <property type="term" value="F:thymidylate synthase activity"/>
    <property type="evidence" value="ECO:0007669"/>
    <property type="project" value="UniProtKB-EC"/>
</dbReference>
<organism evidence="14">
    <name type="scientific">marine metagenome</name>
    <dbReference type="NCBI Taxonomy" id="408172"/>
    <lineage>
        <taxon>unclassified sequences</taxon>
        <taxon>metagenomes</taxon>
        <taxon>ecological metagenomes</taxon>
    </lineage>
</organism>
<gene>
    <name evidence="14" type="ORF">METZ01_LOCUS4685</name>
</gene>
<keyword evidence="9" id="KW-0560">Oxidoreductase</keyword>
<keyword evidence="4" id="KW-0554">One-carbon metabolism</keyword>
<keyword evidence="7" id="KW-0545">Nucleotide biosynthesis</keyword>
<dbReference type="PANTHER" id="PTHR11548">
    <property type="entry name" value="THYMIDYLATE SYNTHASE 1"/>
    <property type="match status" value="1"/>
</dbReference>
<dbReference type="GO" id="GO:0032259">
    <property type="term" value="P:methylation"/>
    <property type="evidence" value="ECO:0007669"/>
    <property type="project" value="UniProtKB-KW"/>
</dbReference>
<comment type="catalytic activity">
    <reaction evidence="12">
        <text>(6S)-5,6,7,8-tetrahydrofolate + NADP(+) = 7,8-dihydrofolate + NADPH + H(+)</text>
        <dbReference type="Rhea" id="RHEA:15009"/>
        <dbReference type="ChEBI" id="CHEBI:15378"/>
        <dbReference type="ChEBI" id="CHEBI:57451"/>
        <dbReference type="ChEBI" id="CHEBI:57453"/>
        <dbReference type="ChEBI" id="CHEBI:57783"/>
        <dbReference type="ChEBI" id="CHEBI:58349"/>
        <dbReference type="EC" id="1.5.1.3"/>
    </reaction>
</comment>
<evidence type="ECO:0000256" key="4">
    <source>
        <dbReference type="ARBA" id="ARBA00022563"/>
    </source>
</evidence>
<dbReference type="AlphaFoldDB" id="A0A381NB42"/>
<dbReference type="EMBL" id="UINC01000242">
    <property type="protein sequence ID" value="SUZ51831.1"/>
    <property type="molecule type" value="Genomic_DNA"/>
</dbReference>
<dbReference type="InterPro" id="IPR045097">
    <property type="entry name" value="Thymidate_synth/dCMP_Mease"/>
</dbReference>
<dbReference type="PRINTS" id="PR00108">
    <property type="entry name" value="THYMDSNTHASE"/>
</dbReference>
<evidence type="ECO:0000256" key="11">
    <source>
        <dbReference type="ARBA" id="ARBA00047344"/>
    </source>
</evidence>
<evidence type="ECO:0000256" key="12">
    <source>
        <dbReference type="ARBA" id="ARBA00048873"/>
    </source>
</evidence>
<dbReference type="InterPro" id="IPR020940">
    <property type="entry name" value="Thymidylate_synthase_AS"/>
</dbReference>
<keyword evidence="6" id="KW-0808">Transferase</keyword>
<dbReference type="GO" id="GO:0005829">
    <property type="term" value="C:cytosol"/>
    <property type="evidence" value="ECO:0007669"/>
    <property type="project" value="TreeGrafter"/>
</dbReference>
<dbReference type="GO" id="GO:0004146">
    <property type="term" value="F:dihydrofolate reductase activity"/>
    <property type="evidence" value="ECO:0007669"/>
    <property type="project" value="UniProtKB-EC"/>
</dbReference>
<dbReference type="PANTHER" id="PTHR11548:SF2">
    <property type="entry name" value="THYMIDYLATE SYNTHASE"/>
    <property type="match status" value="1"/>
</dbReference>
<reference evidence="14" key="1">
    <citation type="submission" date="2018-05" db="EMBL/GenBank/DDBJ databases">
        <authorList>
            <person name="Lanie J.A."/>
            <person name="Ng W.-L."/>
            <person name="Kazmierczak K.M."/>
            <person name="Andrzejewski T.M."/>
            <person name="Davidsen T.M."/>
            <person name="Wayne K.J."/>
            <person name="Tettelin H."/>
            <person name="Glass J.I."/>
            <person name="Rusch D."/>
            <person name="Podicherti R."/>
            <person name="Tsui H.-C.T."/>
            <person name="Winkler M.E."/>
        </authorList>
    </citation>
    <scope>NUCLEOTIDE SEQUENCE</scope>
</reference>
<keyword evidence="5" id="KW-0489">Methyltransferase</keyword>
<feature type="domain" description="DHFR" evidence="13">
    <location>
        <begin position="1"/>
        <end position="189"/>
    </location>
</feature>
<dbReference type="InterPro" id="IPR036926">
    <property type="entry name" value="Thymidate_synth/dCMP_Mease_sf"/>
</dbReference>
<dbReference type="NCBIfam" id="TIGR03284">
    <property type="entry name" value="thym_sym"/>
    <property type="match status" value="1"/>
</dbReference>
<evidence type="ECO:0000259" key="13">
    <source>
        <dbReference type="PROSITE" id="PS51330"/>
    </source>
</evidence>
<protein>
    <recommendedName>
        <fullName evidence="13">DHFR domain-containing protein</fullName>
    </recommendedName>
</protein>
<dbReference type="UniPathway" id="UPA00077">
    <property type="reaction ID" value="UER00158"/>
</dbReference>
<dbReference type="PROSITE" id="PS00075">
    <property type="entry name" value="DHFR_1"/>
    <property type="match status" value="1"/>
</dbReference>
<evidence type="ECO:0000313" key="14">
    <source>
        <dbReference type="EMBL" id="SUZ51831.1"/>
    </source>
</evidence>
<dbReference type="Pfam" id="PF00303">
    <property type="entry name" value="Thymidylat_synt"/>
    <property type="match status" value="1"/>
</dbReference>
<evidence type="ECO:0000256" key="10">
    <source>
        <dbReference type="ARBA" id="ARBA00023268"/>
    </source>
</evidence>
<sequence>MFKVIVCIDNQNGIGKSNSLPWKIKEDILFFKQKTLEIKNKNKKNCVIMGRNTYQSIPEKYRPLKNRINIVLSKSNVIEDKETENFKIFQELDDVLYFVKKNKKRIESCYVIGGSSIYKLFIEKNLINDFYINSVNKNYNCDIFFPEINLDDYKLNSSEYKVIYDYVSTRYVSFNKSIVLTFKHYIYENKYEKNYLDLMRKILYNGIEKTDRTGVGIKTIFANSLKYDIKDNKLPLLTTKNVPVRLIIEELLWMLRGSTNAKELQEKNVHIWDGNSTRKFLDERGLNDLPEGDIGAGYGHQLRFFNAEYNDCYTDYTGKGFDQLKYVIDLLKHNPTSRRILFSYWNPNQLKDAALPPCHLLYQFFVNTNTNEISCCLYQRSSDYFLANNYNAISAILLTHILGNICGYKPAEFTHFMADTHIYNNHFLQCEEQLKRTPTIIPQIFVNKKDTVEEYTIEDFNIINYFPQSIIRAKMN</sequence>
<accession>A0A381NB42</accession>
<dbReference type="InterPro" id="IPR023451">
    <property type="entry name" value="Thymidate_synth/dCMP_Mease_dom"/>
</dbReference>
<dbReference type="PROSITE" id="PS00091">
    <property type="entry name" value="THYMIDYLATE_SYNTHASE"/>
    <property type="match status" value="1"/>
</dbReference>
<dbReference type="InterPro" id="IPR001796">
    <property type="entry name" value="DHFR_dom"/>
</dbReference>
<dbReference type="InterPro" id="IPR017925">
    <property type="entry name" value="DHFR_CS"/>
</dbReference>
<dbReference type="SUPFAM" id="SSF55831">
    <property type="entry name" value="Thymidylate synthase/dCMP hydroxymethylase"/>
    <property type="match status" value="1"/>
</dbReference>
<name>A0A381NB42_9ZZZZ</name>
<keyword evidence="8" id="KW-0521">NADP</keyword>
<comment type="catalytic activity">
    <reaction evidence="11">
        <text>dUMP + (6R)-5,10-methylene-5,6,7,8-tetrahydrofolate = 7,8-dihydrofolate + dTMP</text>
        <dbReference type="Rhea" id="RHEA:12104"/>
        <dbReference type="ChEBI" id="CHEBI:15636"/>
        <dbReference type="ChEBI" id="CHEBI:57451"/>
        <dbReference type="ChEBI" id="CHEBI:63528"/>
        <dbReference type="ChEBI" id="CHEBI:246422"/>
        <dbReference type="EC" id="2.1.1.45"/>
    </reaction>
</comment>
<dbReference type="PROSITE" id="PS51330">
    <property type="entry name" value="DHFR_2"/>
    <property type="match status" value="1"/>
</dbReference>
<evidence type="ECO:0000256" key="5">
    <source>
        <dbReference type="ARBA" id="ARBA00022603"/>
    </source>
</evidence>
<evidence type="ECO:0000256" key="9">
    <source>
        <dbReference type="ARBA" id="ARBA00023002"/>
    </source>
</evidence>
<comment type="pathway">
    <text evidence="1">Cofactor biosynthesis; tetrahydrofolate biosynthesis; 5,6,7,8-tetrahydrofolate from 7,8-dihydrofolate: step 1/1.</text>
</comment>
<dbReference type="PIRSF" id="PIRSF000389">
    <property type="entry name" value="DHFR-TS"/>
    <property type="match status" value="1"/>
</dbReference>
<dbReference type="GO" id="GO:0046654">
    <property type="term" value="P:tetrahydrofolate biosynthetic process"/>
    <property type="evidence" value="ECO:0007669"/>
    <property type="project" value="UniProtKB-UniPathway"/>
</dbReference>
<proteinExistence type="inferred from homology"/>